<dbReference type="GO" id="GO:0003723">
    <property type="term" value="F:RNA binding"/>
    <property type="evidence" value="ECO:0007669"/>
    <property type="project" value="UniProtKB-KW"/>
</dbReference>
<dbReference type="Gene3D" id="1.10.240.10">
    <property type="entry name" value="Tyrosyl-Transfer RNA Synthetase"/>
    <property type="match status" value="1"/>
</dbReference>
<dbReference type="InterPro" id="IPR001412">
    <property type="entry name" value="aa-tRNA-synth_I_CS"/>
</dbReference>
<evidence type="ECO:0000256" key="2">
    <source>
        <dbReference type="ARBA" id="ARBA00022598"/>
    </source>
</evidence>
<evidence type="ECO:0000259" key="11">
    <source>
        <dbReference type="Pfam" id="PF01479"/>
    </source>
</evidence>
<dbReference type="RefSeq" id="WP_338205089.1">
    <property type="nucleotide sequence ID" value="NZ_JAEKNR010000234.1"/>
</dbReference>
<feature type="domain" description="RNA-binding S4" evidence="11">
    <location>
        <begin position="333"/>
        <end position="371"/>
    </location>
</feature>
<evidence type="ECO:0000313" key="13">
    <source>
        <dbReference type="Proteomes" id="UP000612893"/>
    </source>
</evidence>
<dbReference type="CDD" id="cd00805">
    <property type="entry name" value="TyrRS_core"/>
    <property type="match status" value="1"/>
</dbReference>
<dbReference type="InterPro" id="IPR002305">
    <property type="entry name" value="aa-tRNA-synth_Ic"/>
</dbReference>
<dbReference type="PANTHER" id="PTHR11766">
    <property type="entry name" value="TYROSYL-TRNA SYNTHETASE"/>
    <property type="match status" value="1"/>
</dbReference>
<keyword evidence="6 10" id="KW-0030">Aminoacyl-tRNA synthetase</keyword>
<comment type="caution">
    <text evidence="12">The sequence shown here is derived from an EMBL/GenBank/DDBJ whole genome shotgun (WGS) entry which is preliminary data.</text>
</comment>
<name>A0A934N569_9BACT</name>
<evidence type="ECO:0000256" key="8">
    <source>
        <dbReference type="NCBIfam" id="TIGR00234"/>
    </source>
</evidence>
<dbReference type="Pfam" id="PF01479">
    <property type="entry name" value="S4"/>
    <property type="match status" value="1"/>
</dbReference>
<evidence type="ECO:0000256" key="3">
    <source>
        <dbReference type="ARBA" id="ARBA00022741"/>
    </source>
</evidence>
<dbReference type="PRINTS" id="PR01040">
    <property type="entry name" value="TRNASYNTHTYR"/>
</dbReference>
<evidence type="ECO:0000256" key="6">
    <source>
        <dbReference type="ARBA" id="ARBA00023146"/>
    </source>
</evidence>
<organism evidence="12 13">
    <name type="scientific">Candidatus Nephthysia bennettiae</name>
    <dbReference type="NCBI Taxonomy" id="3127016"/>
    <lineage>
        <taxon>Bacteria</taxon>
        <taxon>Bacillati</taxon>
        <taxon>Candidatus Dormiibacterota</taxon>
        <taxon>Candidatus Dormibacteria</taxon>
        <taxon>Candidatus Dormibacterales</taxon>
        <taxon>Candidatus Dormibacteraceae</taxon>
        <taxon>Candidatus Nephthysia</taxon>
    </lineage>
</organism>
<protein>
    <recommendedName>
        <fullName evidence="1 8">Tyrosine--tRNA ligase</fullName>
        <ecNumber evidence="1 8">6.1.1.1</ecNumber>
    </recommendedName>
</protein>
<evidence type="ECO:0000256" key="4">
    <source>
        <dbReference type="ARBA" id="ARBA00022840"/>
    </source>
</evidence>
<dbReference type="GO" id="GO:0005524">
    <property type="term" value="F:ATP binding"/>
    <property type="evidence" value="ECO:0007669"/>
    <property type="project" value="UniProtKB-KW"/>
</dbReference>
<comment type="similarity">
    <text evidence="10">Belongs to the class-I aminoacyl-tRNA synthetase family.</text>
</comment>
<dbReference type="InterPro" id="IPR002307">
    <property type="entry name" value="Tyr-tRNA-ligase"/>
</dbReference>
<dbReference type="CDD" id="cd00165">
    <property type="entry name" value="S4"/>
    <property type="match status" value="1"/>
</dbReference>
<dbReference type="Pfam" id="PF00579">
    <property type="entry name" value="tRNA-synt_1b"/>
    <property type="match status" value="1"/>
</dbReference>
<evidence type="ECO:0000256" key="9">
    <source>
        <dbReference type="PROSITE-ProRule" id="PRU00182"/>
    </source>
</evidence>
<reference evidence="12" key="1">
    <citation type="submission" date="2020-10" db="EMBL/GenBank/DDBJ databases">
        <title>Ca. Dormibacterota MAGs.</title>
        <authorList>
            <person name="Montgomery K."/>
        </authorList>
    </citation>
    <scope>NUCLEOTIDE SEQUENCE [LARGE SCALE GENOMIC DNA]</scope>
    <source>
        <strain evidence="12">SC8812_S17_10</strain>
    </source>
</reference>
<dbReference type="Proteomes" id="UP000612893">
    <property type="component" value="Unassembled WGS sequence"/>
</dbReference>
<dbReference type="SUPFAM" id="SSF52374">
    <property type="entry name" value="Nucleotidylyl transferase"/>
    <property type="match status" value="1"/>
</dbReference>
<dbReference type="NCBIfam" id="TIGR00234">
    <property type="entry name" value="tyrS"/>
    <property type="match status" value="1"/>
</dbReference>
<dbReference type="InterPro" id="IPR002942">
    <property type="entry name" value="S4_RNA-bd"/>
</dbReference>
<dbReference type="PANTHER" id="PTHR11766:SF1">
    <property type="entry name" value="TYROSINE--TRNA LIGASE"/>
    <property type="match status" value="1"/>
</dbReference>
<comment type="catalytic activity">
    <reaction evidence="7">
        <text>tRNA(Tyr) + L-tyrosine + ATP = L-tyrosyl-tRNA(Tyr) + AMP + diphosphate + H(+)</text>
        <dbReference type="Rhea" id="RHEA:10220"/>
        <dbReference type="Rhea" id="RHEA-COMP:9706"/>
        <dbReference type="Rhea" id="RHEA-COMP:9707"/>
        <dbReference type="ChEBI" id="CHEBI:15378"/>
        <dbReference type="ChEBI" id="CHEBI:30616"/>
        <dbReference type="ChEBI" id="CHEBI:33019"/>
        <dbReference type="ChEBI" id="CHEBI:58315"/>
        <dbReference type="ChEBI" id="CHEBI:78442"/>
        <dbReference type="ChEBI" id="CHEBI:78536"/>
        <dbReference type="ChEBI" id="CHEBI:456215"/>
        <dbReference type="EC" id="6.1.1.1"/>
    </reaction>
</comment>
<keyword evidence="3 10" id="KW-0547">Nucleotide-binding</keyword>
<gene>
    <name evidence="12" type="ORF">JF922_23585</name>
</gene>
<dbReference type="GO" id="GO:0004831">
    <property type="term" value="F:tyrosine-tRNA ligase activity"/>
    <property type="evidence" value="ECO:0007669"/>
    <property type="project" value="UniProtKB-UniRule"/>
</dbReference>
<evidence type="ECO:0000256" key="1">
    <source>
        <dbReference type="ARBA" id="ARBA00013160"/>
    </source>
</evidence>
<dbReference type="GO" id="GO:0005737">
    <property type="term" value="C:cytoplasm"/>
    <property type="evidence" value="ECO:0007669"/>
    <property type="project" value="UniProtKB-UniRule"/>
</dbReference>
<accession>A0A934N569</accession>
<proteinExistence type="inferred from homology"/>
<keyword evidence="9" id="KW-0694">RNA-binding</keyword>
<dbReference type="InterPro" id="IPR014729">
    <property type="entry name" value="Rossmann-like_a/b/a_fold"/>
</dbReference>
<keyword evidence="4 10" id="KW-0067">ATP-binding</keyword>
<dbReference type="Gene3D" id="3.40.50.620">
    <property type="entry name" value="HUPs"/>
    <property type="match status" value="1"/>
</dbReference>
<evidence type="ECO:0000256" key="5">
    <source>
        <dbReference type="ARBA" id="ARBA00022917"/>
    </source>
</evidence>
<keyword evidence="2 10" id="KW-0436">Ligase</keyword>
<dbReference type="SUPFAM" id="SSF55174">
    <property type="entry name" value="Alpha-L RNA-binding motif"/>
    <property type="match status" value="1"/>
</dbReference>
<dbReference type="InterPro" id="IPR024088">
    <property type="entry name" value="Tyr-tRNA-ligase_bac-type"/>
</dbReference>
<keyword evidence="5 10" id="KW-0648">Protein biosynthesis</keyword>
<evidence type="ECO:0000313" key="12">
    <source>
        <dbReference type="EMBL" id="MBJ7601040.1"/>
    </source>
</evidence>
<keyword evidence="13" id="KW-1185">Reference proteome</keyword>
<dbReference type="EMBL" id="JAEKNR010000234">
    <property type="protein sequence ID" value="MBJ7601040.1"/>
    <property type="molecule type" value="Genomic_DNA"/>
</dbReference>
<dbReference type="PROSITE" id="PS50889">
    <property type="entry name" value="S4"/>
    <property type="match status" value="1"/>
</dbReference>
<sequence length="386" mass="42924">MSESLWEWLRARAVEIHVADNLCQRVQRGEKLRVKLGVDPTAPDLHVGHLVVFDVLRAFQEEGHLPVLIVGDYTAMIGDPSGRSETRPVLSREQVEANARTYFDQIYKVLDPDRTEVHGNSEWLAGMDAADILRLLGTQTLQSVLQREDFATRLREGLPVGAHEILYPFNQGYDSVAVRADLEIGGTDQLFNLLFGREVQRAYGQPPQDVAVFPLLEGLDGHQKMSKSLGNYIGVAEPPEEIYGKTMSIPDALTEKYLRLVSGLSPEEVESVLARGPRDAKASLARRLVGRLHGEEAAAGAEEDFDRRFRRREVPTEVADHRPAHPSDLAGTLVELGWYPTRSAARRVAEQGGVRINGERRGADAELRDGDLLQAGRRNIVRIHLG</sequence>
<dbReference type="GO" id="GO:0006437">
    <property type="term" value="P:tyrosyl-tRNA aminoacylation"/>
    <property type="evidence" value="ECO:0007669"/>
    <property type="project" value="UniProtKB-UniRule"/>
</dbReference>
<evidence type="ECO:0000256" key="10">
    <source>
        <dbReference type="RuleBase" id="RU363036"/>
    </source>
</evidence>
<dbReference type="AlphaFoldDB" id="A0A934N569"/>
<dbReference type="EC" id="6.1.1.1" evidence="1 8"/>
<evidence type="ECO:0000256" key="7">
    <source>
        <dbReference type="ARBA" id="ARBA00048248"/>
    </source>
</evidence>
<dbReference type="PROSITE" id="PS00178">
    <property type="entry name" value="AA_TRNA_LIGASE_I"/>
    <property type="match status" value="1"/>
</dbReference>